<dbReference type="Proteomes" id="UP000676996">
    <property type="component" value="Unassembled WGS sequence"/>
</dbReference>
<sequence>MPDQIDAEYFLKRAVEERRRADAADDTAAAVRHSELAEQYEERAKGRHVKRTIPLRG</sequence>
<protein>
    <submittedName>
        <fullName evidence="1">Uncharacterized protein</fullName>
    </submittedName>
</protein>
<gene>
    <name evidence="1" type="ORF">J7S20_07910</name>
</gene>
<keyword evidence="2" id="KW-1185">Reference proteome</keyword>
<name>A0A8T4ICQ8_9SPHN</name>
<accession>A0A8T4ICQ8</accession>
<evidence type="ECO:0000313" key="2">
    <source>
        <dbReference type="Proteomes" id="UP000676996"/>
    </source>
</evidence>
<dbReference type="EMBL" id="JAGRQC010000002">
    <property type="protein sequence ID" value="MBR0552427.1"/>
    <property type="molecule type" value="Genomic_DNA"/>
</dbReference>
<evidence type="ECO:0000313" key="1">
    <source>
        <dbReference type="EMBL" id="MBR0552427.1"/>
    </source>
</evidence>
<comment type="caution">
    <text evidence="1">The sequence shown here is derived from an EMBL/GenBank/DDBJ whole genome shotgun (WGS) entry which is preliminary data.</text>
</comment>
<dbReference type="AlphaFoldDB" id="A0A8T4ICQ8"/>
<dbReference type="RefSeq" id="WP_284053706.1">
    <property type="nucleotide sequence ID" value="NZ_JAGRQC010000002.1"/>
</dbReference>
<organism evidence="1 2">
    <name type="scientific">Stakelama marina</name>
    <dbReference type="NCBI Taxonomy" id="2826939"/>
    <lineage>
        <taxon>Bacteria</taxon>
        <taxon>Pseudomonadati</taxon>
        <taxon>Pseudomonadota</taxon>
        <taxon>Alphaproteobacteria</taxon>
        <taxon>Sphingomonadales</taxon>
        <taxon>Sphingomonadaceae</taxon>
        <taxon>Stakelama</taxon>
    </lineage>
</organism>
<proteinExistence type="predicted"/>
<reference evidence="1" key="1">
    <citation type="submission" date="2021-04" db="EMBL/GenBank/DDBJ databases">
        <title>Ouciella asimina sp. nov., isolated from the surface seawater in the hydrothermal field of Okinawa Trough.</title>
        <authorList>
            <person name="Shuang W."/>
        </authorList>
    </citation>
    <scope>NUCLEOTIDE SEQUENCE</scope>
    <source>
        <strain evidence="1">LXI357</strain>
    </source>
</reference>